<feature type="domain" description="Cytochrome c assembly protein" evidence="7">
    <location>
        <begin position="608"/>
        <end position="805"/>
    </location>
</feature>
<feature type="transmembrane region" description="Helical" evidence="6">
    <location>
        <begin position="636"/>
        <end position="656"/>
    </location>
</feature>
<accession>A0A6S6SH95</accession>
<evidence type="ECO:0000256" key="1">
    <source>
        <dbReference type="ARBA" id="ARBA00004141"/>
    </source>
</evidence>
<name>A0A6S6SH95_9BACT</name>
<gene>
    <name evidence="9" type="ORF">HELGO_WM2579</name>
</gene>
<feature type="transmembrane region" description="Helical" evidence="6">
    <location>
        <begin position="676"/>
        <end position="702"/>
    </location>
</feature>
<dbReference type="Pfam" id="PF01578">
    <property type="entry name" value="Cytochrom_C_asm"/>
    <property type="match status" value="1"/>
</dbReference>
<protein>
    <submittedName>
        <fullName evidence="9">Cytochrome C-type biogenesis protein</fullName>
    </submittedName>
</protein>
<comment type="subcellular location">
    <subcellularLocation>
        <location evidence="1">Membrane</location>
        <topology evidence="1">Multi-pass membrane protein</topology>
    </subcellularLocation>
</comment>
<feature type="transmembrane region" description="Helical" evidence="6">
    <location>
        <begin position="614"/>
        <end position="629"/>
    </location>
</feature>
<dbReference type="InterPro" id="IPR045062">
    <property type="entry name" value="Cyt_c_biogenesis_CcsA/CcmC"/>
</dbReference>
<evidence type="ECO:0000256" key="2">
    <source>
        <dbReference type="ARBA" id="ARBA00022692"/>
    </source>
</evidence>
<dbReference type="EMBL" id="CACVAW010000010">
    <property type="protein sequence ID" value="CAA6802712.1"/>
    <property type="molecule type" value="Genomic_DNA"/>
</dbReference>
<evidence type="ECO:0000256" key="5">
    <source>
        <dbReference type="ARBA" id="ARBA00023136"/>
    </source>
</evidence>
<dbReference type="PANTHER" id="PTHR30071">
    <property type="entry name" value="HEME EXPORTER PROTEIN C"/>
    <property type="match status" value="1"/>
</dbReference>
<feature type="transmembrane region" description="Helical" evidence="6">
    <location>
        <begin position="714"/>
        <end position="732"/>
    </location>
</feature>
<keyword evidence="4 6" id="KW-1133">Transmembrane helix</keyword>
<feature type="domain" description="ResB-like" evidence="8">
    <location>
        <begin position="62"/>
        <end position="109"/>
    </location>
</feature>
<dbReference type="GO" id="GO:0017004">
    <property type="term" value="P:cytochrome complex assembly"/>
    <property type="evidence" value="ECO:0007669"/>
    <property type="project" value="UniProtKB-KW"/>
</dbReference>
<keyword evidence="3" id="KW-0201">Cytochrome c-type biogenesis</keyword>
<dbReference type="GO" id="GO:0005886">
    <property type="term" value="C:plasma membrane"/>
    <property type="evidence" value="ECO:0007669"/>
    <property type="project" value="TreeGrafter"/>
</dbReference>
<organism evidence="9">
    <name type="scientific">uncultured Campylobacterales bacterium</name>
    <dbReference type="NCBI Taxonomy" id="352960"/>
    <lineage>
        <taxon>Bacteria</taxon>
        <taxon>Pseudomonadati</taxon>
        <taxon>Campylobacterota</taxon>
        <taxon>Epsilonproteobacteria</taxon>
        <taxon>Campylobacterales</taxon>
        <taxon>environmental samples</taxon>
    </lineage>
</organism>
<dbReference type="PANTHER" id="PTHR30071:SF1">
    <property type="entry name" value="CYTOCHROME B_B6 PROTEIN-RELATED"/>
    <property type="match status" value="1"/>
</dbReference>
<feature type="transmembrane region" description="Helical" evidence="6">
    <location>
        <begin position="752"/>
        <end position="770"/>
    </location>
</feature>
<evidence type="ECO:0000256" key="6">
    <source>
        <dbReference type="SAM" id="Phobius"/>
    </source>
</evidence>
<dbReference type="InterPro" id="IPR007816">
    <property type="entry name" value="ResB-like_domain"/>
</dbReference>
<evidence type="ECO:0000259" key="8">
    <source>
        <dbReference type="Pfam" id="PF05140"/>
    </source>
</evidence>
<feature type="transmembrane region" description="Helical" evidence="6">
    <location>
        <begin position="552"/>
        <end position="570"/>
    </location>
</feature>
<feature type="transmembrane region" description="Helical" evidence="6">
    <location>
        <begin position="34"/>
        <end position="56"/>
    </location>
</feature>
<evidence type="ECO:0000256" key="4">
    <source>
        <dbReference type="ARBA" id="ARBA00022989"/>
    </source>
</evidence>
<evidence type="ECO:0000256" key="3">
    <source>
        <dbReference type="ARBA" id="ARBA00022748"/>
    </source>
</evidence>
<feature type="transmembrane region" description="Helical" evidence="6">
    <location>
        <begin position="577"/>
        <end position="602"/>
    </location>
</feature>
<evidence type="ECO:0000313" key="9">
    <source>
        <dbReference type="EMBL" id="CAA6802712.1"/>
    </source>
</evidence>
<keyword evidence="5 6" id="KW-0472">Membrane</keyword>
<feature type="domain" description="ResB-like" evidence="8">
    <location>
        <begin position="202"/>
        <end position="270"/>
    </location>
</feature>
<feature type="transmembrane region" description="Helical" evidence="6">
    <location>
        <begin position="68"/>
        <end position="88"/>
    </location>
</feature>
<dbReference type="GO" id="GO:0020037">
    <property type="term" value="F:heme binding"/>
    <property type="evidence" value="ECO:0007669"/>
    <property type="project" value="InterPro"/>
</dbReference>
<proteinExistence type="predicted"/>
<dbReference type="Pfam" id="PF05140">
    <property type="entry name" value="ResB"/>
    <property type="match status" value="2"/>
</dbReference>
<feature type="transmembrane region" description="Helical" evidence="6">
    <location>
        <begin position="817"/>
        <end position="835"/>
    </location>
</feature>
<dbReference type="AlphaFoldDB" id="A0A6S6SH95"/>
<keyword evidence="2 6" id="KW-0812">Transmembrane</keyword>
<evidence type="ECO:0000259" key="7">
    <source>
        <dbReference type="Pfam" id="PF01578"/>
    </source>
</evidence>
<feature type="transmembrane region" description="Helical" evidence="6">
    <location>
        <begin position="777"/>
        <end position="797"/>
    </location>
</feature>
<reference evidence="9" key="1">
    <citation type="submission" date="2020-01" db="EMBL/GenBank/DDBJ databases">
        <authorList>
            <person name="Meier V. D."/>
            <person name="Meier V D."/>
        </authorList>
    </citation>
    <scope>NUCLEOTIDE SEQUENCE</scope>
    <source>
        <strain evidence="9">HLG_WM_MAG_12</strain>
    </source>
</reference>
<sequence length="838" mass="95650">MPLILAGLAIFAFLLGYATFIESIYSTDTAFDLVYSSIGLELLMGYLAIGLIINIIRYKMYRLKKITIFIFHISFIVIIIGAFITRYFGFEGMVHIREGESKNYMQTVTNYLVTTIKKDGQEFSFKDKLINNGLNNQVLIYKLNEDAVKLTFKEIVEGEVVDTFMFDIEYQKTKSGISLIKSDISTKFGFKDMYISQKIVSKTYPLGFHIKLNDFILDTYPGSNSPSSFKSKITLIDENTSSDHEIFMNNTLDHKGYRFFQSSYDEDEKGTVLSANYDPGKIPTYIGYFLLIIGLFGNLFNPNSRLRKLLNSNTVLPALLLCICMGDLKANDLDSHLEIFSNILVQDFQGRIKPINTLAYEISDKLGVHSTNKNLIEMLLKPKEHQQKIIFNISENLAQKLNIKENISYSDMFKEDNLTSWYILGDQVRKISAKPPIKRNKLDKEILKIDEKVNIMYMVYTGGLIRVVPTDSDVWLSPNDELSPEDFTQLFSIYLLALDIGMEKGKWEYANKLGKKVISKQKELSSYMPSDEKIKAEIMFYKLDIFKHLLKAYLILGLIFILLMFVRIYMNKKLNMLFNISLVSFGICFVFHIIGLGFRWYISGHAPWSNSYESMLYISFAIALAGIVLNKKSFMIIASSCILSGVFLFVAHLSWVDPQITHLVPVLKSYWLMIHVSVITASYGFFGLSFLIGIFTLIFMSLKRTDFIKDANKINEISIIIGVTLLTIGNFLGGIWANESWGRYWGWDAKETWALVSIIVYVMVLHLRLVPKLSSAYLFALSSVVAFSSILMTYFGVNHFLKGLHSYASGDPLPIPNELYFLIGFIALLALLAKVRNR</sequence>
<dbReference type="InterPro" id="IPR002541">
    <property type="entry name" value="Cyt_c_assembly"/>
</dbReference>